<keyword evidence="2" id="KW-1185">Reference proteome</keyword>
<organism evidence="1 2">
    <name type="scientific">Exidia glandulosa HHB12029</name>
    <dbReference type="NCBI Taxonomy" id="1314781"/>
    <lineage>
        <taxon>Eukaryota</taxon>
        <taxon>Fungi</taxon>
        <taxon>Dikarya</taxon>
        <taxon>Basidiomycota</taxon>
        <taxon>Agaricomycotina</taxon>
        <taxon>Agaricomycetes</taxon>
        <taxon>Auriculariales</taxon>
        <taxon>Exidiaceae</taxon>
        <taxon>Exidia</taxon>
    </lineage>
</organism>
<dbReference type="InParanoid" id="A0A165MS80"/>
<evidence type="ECO:0000313" key="1">
    <source>
        <dbReference type="EMBL" id="KZV99682.1"/>
    </source>
</evidence>
<dbReference type="Proteomes" id="UP000077266">
    <property type="component" value="Unassembled WGS sequence"/>
</dbReference>
<evidence type="ECO:0000313" key="2">
    <source>
        <dbReference type="Proteomes" id="UP000077266"/>
    </source>
</evidence>
<accession>A0A165MS80</accession>
<sequence>MTVRYDSRAQCFAFQQDSFRDENARALALCPRLSLRTPARSAHTRSRSNAHTCTRRYISRCTRTRIIRLSTCLCTCRVSAPRSGRPNAQSTSYVEHRKQDLHLPTCPITPSSWHAVDHCNTAAAAMAHQVTAQCSKQTLGASVPRFHVLVDATVFSYPNPSFTSGGRAHALPVGEHLSNTCERSNASRPSSPQSTVYIALGPCSASA</sequence>
<reference evidence="1 2" key="1">
    <citation type="journal article" date="2016" name="Mol. Biol. Evol.">
        <title>Comparative Genomics of Early-Diverging Mushroom-Forming Fungi Provides Insights into the Origins of Lignocellulose Decay Capabilities.</title>
        <authorList>
            <person name="Nagy L.G."/>
            <person name="Riley R."/>
            <person name="Tritt A."/>
            <person name="Adam C."/>
            <person name="Daum C."/>
            <person name="Floudas D."/>
            <person name="Sun H."/>
            <person name="Yadav J.S."/>
            <person name="Pangilinan J."/>
            <person name="Larsson K.H."/>
            <person name="Matsuura K."/>
            <person name="Barry K."/>
            <person name="Labutti K."/>
            <person name="Kuo R."/>
            <person name="Ohm R.A."/>
            <person name="Bhattacharya S.S."/>
            <person name="Shirouzu T."/>
            <person name="Yoshinaga Y."/>
            <person name="Martin F.M."/>
            <person name="Grigoriev I.V."/>
            <person name="Hibbett D.S."/>
        </authorList>
    </citation>
    <scope>NUCLEOTIDE SEQUENCE [LARGE SCALE GENOMIC DNA]</scope>
    <source>
        <strain evidence="1 2">HHB12029</strain>
    </source>
</reference>
<dbReference type="AlphaFoldDB" id="A0A165MS80"/>
<proteinExistence type="predicted"/>
<gene>
    <name evidence="1" type="ORF">EXIGLDRAFT_724246</name>
</gene>
<protein>
    <submittedName>
        <fullName evidence="1">Uncharacterized protein</fullName>
    </submittedName>
</protein>
<dbReference type="EMBL" id="KV425907">
    <property type="protein sequence ID" value="KZV99682.1"/>
    <property type="molecule type" value="Genomic_DNA"/>
</dbReference>
<name>A0A165MS80_EXIGL</name>